<dbReference type="PANTHER" id="PTHR10353:SF36">
    <property type="entry name" value="LP05116P"/>
    <property type="match status" value="1"/>
</dbReference>
<evidence type="ECO:0000256" key="3">
    <source>
        <dbReference type="ARBA" id="ARBA00022801"/>
    </source>
</evidence>
<dbReference type="RefSeq" id="WP_094637544.1">
    <property type="nucleotide sequence ID" value="NZ_CP062938.1"/>
</dbReference>
<evidence type="ECO:0000256" key="5">
    <source>
        <dbReference type="PROSITE-ProRule" id="PRU10055"/>
    </source>
</evidence>
<evidence type="ECO:0000313" key="8">
    <source>
        <dbReference type="EMBL" id="QOL32846.1"/>
    </source>
</evidence>
<dbReference type="Pfam" id="PF00232">
    <property type="entry name" value="Glyco_hydro_1"/>
    <property type="match status" value="2"/>
</dbReference>
<comment type="similarity">
    <text evidence="1 6">Belongs to the glycosyl hydrolase 1 family.</text>
</comment>
<sequence>MTYDDELAARYPAGFLWGAATAAHQIEGNNINSDWWAREHAVPASVKEPSGDAVDSYHRFDEDIRLLADAGLRTYRFSVEWARIEPAPGCFSNAELAHYRRMIEACVTAGVEPMVTLMHFTTPQWFAQSGGWTQERAVELFVRYVRRVMGILGDDVRLVCTINEPNIASMMARFHDESADLQAAGLPEPDMAIAEALRDAHKAAVSVLREGGYQAGWSVATQAFYADACEDRDGAPTADEVLRAYAWPRERWFIDAARGDDFIGVQAYTRTRITASGPQPVPDGAELTKNGWEYYPQASGDGIDLVRAMLPDMPIYITENGIATDDDARRVDYLRGSLTAIADRIEGGADVRGFYCWSLLDNYEWGDFAPTFGLIAVDRETFERTAKPSLGWLGQIAQRCRE</sequence>
<reference evidence="8 10" key="2">
    <citation type="submission" date="2020-10" db="EMBL/GenBank/DDBJ databases">
        <title>Genome sequencing of Bifidobacterium eulemuris_DSMZ_100216.</title>
        <authorList>
            <person name="Kim J."/>
        </authorList>
    </citation>
    <scope>NUCLEOTIDE SEQUENCE [LARGE SCALE GENOMIC DNA]</scope>
    <source>
        <strain evidence="8 10">DSM 100216</strain>
    </source>
</reference>
<dbReference type="EMBL" id="MWWZ01000013">
    <property type="protein sequence ID" value="OZG65026.1"/>
    <property type="molecule type" value="Genomic_DNA"/>
</dbReference>
<evidence type="ECO:0000256" key="1">
    <source>
        <dbReference type="ARBA" id="ARBA00010838"/>
    </source>
</evidence>
<evidence type="ECO:0000256" key="2">
    <source>
        <dbReference type="ARBA" id="ARBA00012744"/>
    </source>
</evidence>
<keyword evidence="10" id="KW-1185">Reference proteome</keyword>
<dbReference type="OrthoDB" id="9765195at2"/>
<evidence type="ECO:0000313" key="9">
    <source>
        <dbReference type="Proteomes" id="UP000216057"/>
    </source>
</evidence>
<reference evidence="7 9" key="1">
    <citation type="journal article" date="2017" name="BMC Genomics">
        <title>Comparative genomic and phylogenomic analyses of the Bifidobacteriaceae family.</title>
        <authorList>
            <person name="Lugli G.A."/>
            <person name="Milani C."/>
            <person name="Turroni F."/>
            <person name="Duranti S."/>
            <person name="Mancabelli L."/>
            <person name="Mangifesta M."/>
            <person name="Ferrario C."/>
            <person name="Modesto M."/>
            <person name="Mattarelli P."/>
            <person name="Jiri K."/>
            <person name="van Sinderen D."/>
            <person name="Ventura M."/>
        </authorList>
    </citation>
    <scope>NUCLEOTIDE SEQUENCE [LARGE SCALE GENOMIC DNA]</scope>
    <source>
        <strain evidence="7 9">DSM 100216</strain>
    </source>
</reference>
<protein>
    <recommendedName>
        <fullName evidence="2">beta-glucosidase</fullName>
        <ecNumber evidence="2">3.2.1.21</ecNumber>
    </recommendedName>
</protein>
<dbReference type="Proteomes" id="UP000216057">
    <property type="component" value="Unassembled WGS sequence"/>
</dbReference>
<proteinExistence type="inferred from homology"/>
<accession>A0A261G226</accession>
<dbReference type="PRINTS" id="PR00131">
    <property type="entry name" value="GLHYDRLASE1"/>
</dbReference>
<name>A0A261G226_9BIFI</name>
<dbReference type="EC" id="3.2.1.21" evidence="2"/>
<dbReference type="EMBL" id="CP062938">
    <property type="protein sequence ID" value="QOL32846.1"/>
    <property type="molecule type" value="Genomic_DNA"/>
</dbReference>
<dbReference type="GO" id="GO:0016052">
    <property type="term" value="P:carbohydrate catabolic process"/>
    <property type="evidence" value="ECO:0007669"/>
    <property type="project" value="TreeGrafter"/>
</dbReference>
<dbReference type="InterPro" id="IPR017853">
    <property type="entry name" value="GH"/>
</dbReference>
<keyword evidence="4" id="KW-0326">Glycosidase</keyword>
<dbReference type="Gene3D" id="3.20.20.80">
    <property type="entry name" value="Glycosidases"/>
    <property type="match status" value="1"/>
</dbReference>
<dbReference type="PANTHER" id="PTHR10353">
    <property type="entry name" value="GLYCOSYL HYDROLASE"/>
    <property type="match status" value="1"/>
</dbReference>
<feature type="active site" description="Nucleophile" evidence="5">
    <location>
        <position position="319"/>
    </location>
</feature>
<dbReference type="InterPro" id="IPR018120">
    <property type="entry name" value="Glyco_hydro_1_AS"/>
</dbReference>
<evidence type="ECO:0000256" key="4">
    <source>
        <dbReference type="ARBA" id="ARBA00023295"/>
    </source>
</evidence>
<evidence type="ECO:0000313" key="7">
    <source>
        <dbReference type="EMBL" id="OZG65026.1"/>
    </source>
</evidence>
<dbReference type="Proteomes" id="UP000593943">
    <property type="component" value="Chromosome"/>
</dbReference>
<dbReference type="GO" id="GO:0005829">
    <property type="term" value="C:cytosol"/>
    <property type="evidence" value="ECO:0007669"/>
    <property type="project" value="TreeGrafter"/>
</dbReference>
<keyword evidence="3 8" id="KW-0378">Hydrolase</keyword>
<evidence type="ECO:0000256" key="6">
    <source>
        <dbReference type="RuleBase" id="RU003690"/>
    </source>
</evidence>
<dbReference type="PROSITE" id="PS00572">
    <property type="entry name" value="GLYCOSYL_HYDROL_F1_1"/>
    <property type="match status" value="1"/>
</dbReference>
<dbReference type="SUPFAM" id="SSF51445">
    <property type="entry name" value="(Trans)glycosidases"/>
    <property type="match status" value="1"/>
</dbReference>
<evidence type="ECO:0000313" key="10">
    <source>
        <dbReference type="Proteomes" id="UP000593943"/>
    </source>
</evidence>
<dbReference type="KEGG" id="beu:BE0216_10665"/>
<dbReference type="AlphaFoldDB" id="A0A261G226"/>
<gene>
    <name evidence="8" type="ORF">BE0216_10665</name>
    <name evidence="7" type="ORF">BEUL_2036</name>
</gene>
<dbReference type="InterPro" id="IPR001360">
    <property type="entry name" value="Glyco_hydro_1"/>
</dbReference>
<organism evidence="7 9">
    <name type="scientific">Bifidobacterium eulemuris</name>
    <dbReference type="NCBI Taxonomy" id="1765219"/>
    <lineage>
        <taxon>Bacteria</taxon>
        <taxon>Bacillati</taxon>
        <taxon>Actinomycetota</taxon>
        <taxon>Actinomycetes</taxon>
        <taxon>Bifidobacteriales</taxon>
        <taxon>Bifidobacteriaceae</taxon>
        <taxon>Bifidobacterium</taxon>
    </lineage>
</organism>
<dbReference type="GO" id="GO:0008422">
    <property type="term" value="F:beta-glucosidase activity"/>
    <property type="evidence" value="ECO:0007669"/>
    <property type="project" value="UniProtKB-EC"/>
</dbReference>